<dbReference type="EMBL" id="CP113520">
    <property type="protein sequence ID" value="WAJ29098.1"/>
    <property type="molecule type" value="Genomic_DNA"/>
</dbReference>
<proteinExistence type="predicted"/>
<organism evidence="1 2">
    <name type="scientific">Antarcticirhabdus aurantiaca</name>
    <dbReference type="NCBI Taxonomy" id="2606717"/>
    <lineage>
        <taxon>Bacteria</taxon>
        <taxon>Pseudomonadati</taxon>
        <taxon>Pseudomonadota</taxon>
        <taxon>Alphaproteobacteria</taxon>
        <taxon>Hyphomicrobiales</taxon>
        <taxon>Aurantimonadaceae</taxon>
        <taxon>Antarcticirhabdus</taxon>
    </lineage>
</organism>
<keyword evidence="2" id="KW-1185">Reference proteome</keyword>
<accession>A0ACD4NQR0</accession>
<dbReference type="Proteomes" id="UP001163223">
    <property type="component" value="Chromosome"/>
</dbReference>
<gene>
    <name evidence="1" type="primary">cyoC</name>
    <name evidence="1" type="ORF">OXU80_02310</name>
</gene>
<sequence length="231" mass="24868">MSATTASGDPRHIGATTAGHDPYNLGHGHAGHGAGVGSHREGGMASKIVVTGYGFWIYLLSDIIMFSAFFAAYAVLSGETAGGPSGADLFELWRVALQTFLLLTSSFTCGLASLATERRDMVWTQGWLLVTGLLGAAFIYLEVDEFAQMIGEGAGPGRSAFLSAFFALVGLHGLHVSVGLLWLGTMMAQLWFKGFRPDILRRLLCFNLFWHALDIVWIAVFTIVYLMGAGR</sequence>
<reference evidence="1" key="1">
    <citation type="submission" date="2022-11" db="EMBL/GenBank/DDBJ databases">
        <title>beta-Carotene-producing bacterium, Jeongeuplla avenae sp. nov., alleviates the salt stress of Arabidopsis seedlings.</title>
        <authorList>
            <person name="Jiang L."/>
            <person name="Lee J."/>
        </authorList>
    </citation>
    <scope>NUCLEOTIDE SEQUENCE</scope>
    <source>
        <strain evidence="1">DY_R2A_6</strain>
    </source>
</reference>
<name>A0ACD4NQR0_9HYPH</name>
<protein>
    <submittedName>
        <fullName evidence="1">Cytochrome o ubiquinol oxidase subunit III</fullName>
    </submittedName>
</protein>
<evidence type="ECO:0000313" key="1">
    <source>
        <dbReference type="EMBL" id="WAJ29098.1"/>
    </source>
</evidence>
<evidence type="ECO:0000313" key="2">
    <source>
        <dbReference type="Proteomes" id="UP001163223"/>
    </source>
</evidence>